<dbReference type="Pfam" id="PF01370">
    <property type="entry name" value="Epimerase"/>
    <property type="match status" value="1"/>
</dbReference>
<proteinExistence type="predicted"/>
<dbReference type="PANTHER" id="PTHR48079:SF6">
    <property type="entry name" value="NAD(P)-BINDING DOMAIN-CONTAINING PROTEIN-RELATED"/>
    <property type="match status" value="1"/>
</dbReference>
<dbReference type="EMBL" id="LVJZ01000003">
    <property type="protein sequence ID" value="ODB96662.1"/>
    <property type="molecule type" value="Genomic_DNA"/>
</dbReference>
<dbReference type="STRING" id="1818881.A3196_07760"/>
<accession>A0A1E2UQ49</accession>
<gene>
    <name evidence="2" type="ORF">A3196_07760</name>
</gene>
<organism evidence="2 3">
    <name type="scientific">Candidatus Thiodiazotropha endoloripes</name>
    <dbReference type="NCBI Taxonomy" id="1818881"/>
    <lineage>
        <taxon>Bacteria</taxon>
        <taxon>Pseudomonadati</taxon>
        <taxon>Pseudomonadota</taxon>
        <taxon>Gammaproteobacteria</taxon>
        <taxon>Chromatiales</taxon>
        <taxon>Sedimenticolaceae</taxon>
        <taxon>Candidatus Thiodiazotropha</taxon>
    </lineage>
</organism>
<dbReference type="RefSeq" id="WP_069004393.1">
    <property type="nucleotide sequence ID" value="NZ_LVJX01000005.1"/>
</dbReference>
<dbReference type="GO" id="GO:0005737">
    <property type="term" value="C:cytoplasm"/>
    <property type="evidence" value="ECO:0007669"/>
    <property type="project" value="TreeGrafter"/>
</dbReference>
<evidence type="ECO:0000259" key="1">
    <source>
        <dbReference type="Pfam" id="PF01370"/>
    </source>
</evidence>
<dbReference type="InterPro" id="IPR036291">
    <property type="entry name" value="NAD(P)-bd_dom_sf"/>
</dbReference>
<evidence type="ECO:0000313" key="3">
    <source>
        <dbReference type="Proteomes" id="UP000094849"/>
    </source>
</evidence>
<dbReference type="GO" id="GO:0004029">
    <property type="term" value="F:aldehyde dehydrogenase (NAD+) activity"/>
    <property type="evidence" value="ECO:0007669"/>
    <property type="project" value="TreeGrafter"/>
</dbReference>
<dbReference type="OrthoDB" id="9776313at2"/>
<feature type="domain" description="NAD-dependent epimerase/dehydratase" evidence="1">
    <location>
        <begin position="3"/>
        <end position="216"/>
    </location>
</feature>
<name>A0A1E2UQ49_9GAMM</name>
<keyword evidence="3" id="KW-1185">Reference proteome</keyword>
<dbReference type="InterPro" id="IPR051783">
    <property type="entry name" value="NAD(P)-dependent_oxidoreduct"/>
</dbReference>
<protein>
    <recommendedName>
        <fullName evidence="1">NAD-dependent epimerase/dehydratase domain-containing protein</fullName>
    </recommendedName>
</protein>
<dbReference type="Gene3D" id="3.40.50.720">
    <property type="entry name" value="NAD(P)-binding Rossmann-like Domain"/>
    <property type="match status" value="1"/>
</dbReference>
<dbReference type="SUPFAM" id="SSF51735">
    <property type="entry name" value="NAD(P)-binding Rossmann-fold domains"/>
    <property type="match status" value="1"/>
</dbReference>
<dbReference type="PANTHER" id="PTHR48079">
    <property type="entry name" value="PROTEIN YEEZ"/>
    <property type="match status" value="1"/>
</dbReference>
<sequence>MRVLITGATGFVGSHCIEALAKHQDVITIAACRDPSRLPGGFSGESRIGDLRDVNYLEKLMHGIDTVIHAAAWTSLWDHRKQSDELFLKPSLALIETARRQGVKRFIFISTVSAAAPGASSDPMSPGIKRAYWPHETNVVRIEDRLREASNDRFCTINLRLGLFAGSRYALGLLPILVPRLKTHLVPWVKGGKTGMTITDGRDIGHAVELAATTPKLTGYQSFNILGPEVPRVREVIDYLHQQYGLPRPHFSVPFPLAFVFAWMMEKLNPLLPWEPLVTRSIIHLLQETSADNERASKLLGYKPRHHWREAIDIQMAEMGKHQGKAMSMARPLPGGSGR</sequence>
<dbReference type="Proteomes" id="UP000094849">
    <property type="component" value="Unassembled WGS sequence"/>
</dbReference>
<dbReference type="AlphaFoldDB" id="A0A1E2UQ49"/>
<comment type="caution">
    <text evidence="2">The sequence shown here is derived from an EMBL/GenBank/DDBJ whole genome shotgun (WGS) entry which is preliminary data.</text>
</comment>
<reference evidence="2 3" key="1">
    <citation type="submission" date="2016-03" db="EMBL/GenBank/DDBJ databases">
        <title>Chemosynthetic sulphur-oxidizing symbionts of marine invertebrate animals are capable of nitrogen fixation.</title>
        <authorList>
            <person name="Petersen J.M."/>
            <person name="Kemper A."/>
            <person name="Gruber-Vodicka H."/>
            <person name="Cardini U."/>
            <person name="Geest Mvander."/>
            <person name="Kleiner M."/>
            <person name="Bulgheresi S."/>
            <person name="Fussmann M."/>
            <person name="Herbold C."/>
            <person name="Seah B.K.B."/>
            <person name="Antony C.Paul."/>
            <person name="Liu D."/>
            <person name="Belitz A."/>
            <person name="Weber M."/>
        </authorList>
    </citation>
    <scope>NUCLEOTIDE SEQUENCE [LARGE SCALE GENOMIC DNA]</scope>
    <source>
        <strain evidence="2">G_D</strain>
    </source>
</reference>
<dbReference type="InterPro" id="IPR001509">
    <property type="entry name" value="Epimerase_deHydtase"/>
</dbReference>
<evidence type="ECO:0000313" key="2">
    <source>
        <dbReference type="EMBL" id="ODB96662.1"/>
    </source>
</evidence>